<dbReference type="HAMAP" id="MF_00361">
    <property type="entry name" value="NAD_kinase"/>
    <property type="match status" value="1"/>
</dbReference>
<evidence type="ECO:0000256" key="6">
    <source>
        <dbReference type="SAM" id="MobiDB-lite"/>
    </source>
</evidence>
<dbReference type="FunFam" id="2.60.200.30:FF:000005">
    <property type="entry name" value="NAD+ kinase Utr1"/>
    <property type="match status" value="1"/>
</dbReference>
<feature type="non-terminal residue" evidence="7">
    <location>
        <position position="515"/>
    </location>
</feature>
<keyword evidence="4" id="KW-0521">NADP</keyword>
<dbReference type="EMBL" id="JAGTJQ010000003">
    <property type="protein sequence ID" value="KAH7035351.1"/>
    <property type="molecule type" value="Genomic_DNA"/>
</dbReference>
<evidence type="ECO:0000313" key="8">
    <source>
        <dbReference type="Proteomes" id="UP000756346"/>
    </source>
</evidence>
<dbReference type="GO" id="GO:0006741">
    <property type="term" value="P:NADP+ biosynthetic process"/>
    <property type="evidence" value="ECO:0007669"/>
    <property type="project" value="InterPro"/>
</dbReference>
<evidence type="ECO:0000256" key="5">
    <source>
        <dbReference type="ARBA" id="ARBA00023027"/>
    </source>
</evidence>
<comment type="caution">
    <text evidence="7">The sequence shown here is derived from an EMBL/GenBank/DDBJ whole genome shotgun (WGS) entry which is preliminary data.</text>
</comment>
<comment type="similarity">
    <text evidence="1">Belongs to the NAD kinase family.</text>
</comment>
<gene>
    <name evidence="7" type="ORF">B0I36DRAFT_217011</name>
</gene>
<keyword evidence="3 7" id="KW-0418">Kinase</keyword>
<dbReference type="FunFam" id="3.40.50.10330:FF:000025">
    <property type="entry name" value="NAD+ kinase Utr1"/>
    <property type="match status" value="1"/>
</dbReference>
<dbReference type="PANTHER" id="PTHR20275:SF0">
    <property type="entry name" value="NAD KINASE"/>
    <property type="match status" value="1"/>
</dbReference>
<dbReference type="InterPro" id="IPR016064">
    <property type="entry name" value="NAD/diacylglycerol_kinase_sf"/>
</dbReference>
<dbReference type="GO" id="GO:0019674">
    <property type="term" value="P:NAD+ metabolic process"/>
    <property type="evidence" value="ECO:0007669"/>
    <property type="project" value="InterPro"/>
</dbReference>
<feature type="non-terminal residue" evidence="7">
    <location>
        <position position="1"/>
    </location>
</feature>
<feature type="compositionally biased region" description="Polar residues" evidence="6">
    <location>
        <begin position="460"/>
        <end position="470"/>
    </location>
</feature>
<organism evidence="7 8">
    <name type="scientific">Microdochium trichocladiopsis</name>
    <dbReference type="NCBI Taxonomy" id="1682393"/>
    <lineage>
        <taxon>Eukaryota</taxon>
        <taxon>Fungi</taxon>
        <taxon>Dikarya</taxon>
        <taxon>Ascomycota</taxon>
        <taxon>Pezizomycotina</taxon>
        <taxon>Sordariomycetes</taxon>
        <taxon>Xylariomycetidae</taxon>
        <taxon>Xylariales</taxon>
        <taxon>Microdochiaceae</taxon>
        <taxon>Microdochium</taxon>
    </lineage>
</organism>
<evidence type="ECO:0000313" key="7">
    <source>
        <dbReference type="EMBL" id="KAH7035351.1"/>
    </source>
</evidence>
<keyword evidence="8" id="KW-1185">Reference proteome</keyword>
<dbReference type="OrthoDB" id="24581at2759"/>
<keyword evidence="5" id="KW-0520">NAD</keyword>
<name>A0A9P8YE93_9PEZI</name>
<dbReference type="Pfam" id="PF20143">
    <property type="entry name" value="NAD_kinase_C"/>
    <property type="match status" value="1"/>
</dbReference>
<reference evidence="7" key="1">
    <citation type="journal article" date="2021" name="Nat. Commun.">
        <title>Genetic determinants of endophytism in the Arabidopsis root mycobiome.</title>
        <authorList>
            <person name="Mesny F."/>
            <person name="Miyauchi S."/>
            <person name="Thiergart T."/>
            <person name="Pickel B."/>
            <person name="Atanasova L."/>
            <person name="Karlsson M."/>
            <person name="Huettel B."/>
            <person name="Barry K.W."/>
            <person name="Haridas S."/>
            <person name="Chen C."/>
            <person name="Bauer D."/>
            <person name="Andreopoulos W."/>
            <person name="Pangilinan J."/>
            <person name="LaButti K."/>
            <person name="Riley R."/>
            <person name="Lipzen A."/>
            <person name="Clum A."/>
            <person name="Drula E."/>
            <person name="Henrissat B."/>
            <person name="Kohler A."/>
            <person name="Grigoriev I.V."/>
            <person name="Martin F.M."/>
            <person name="Hacquard S."/>
        </authorList>
    </citation>
    <scope>NUCLEOTIDE SEQUENCE</scope>
    <source>
        <strain evidence="7">MPI-CAGE-CH-0230</strain>
    </source>
</reference>
<dbReference type="Proteomes" id="UP000756346">
    <property type="component" value="Unassembled WGS sequence"/>
</dbReference>
<accession>A0A9P8YE93</accession>
<dbReference type="GO" id="GO:0003951">
    <property type="term" value="F:NAD+ kinase activity"/>
    <property type="evidence" value="ECO:0007669"/>
    <property type="project" value="InterPro"/>
</dbReference>
<dbReference type="Pfam" id="PF01513">
    <property type="entry name" value="NAD_kinase"/>
    <property type="match status" value="1"/>
</dbReference>
<proteinExistence type="inferred from homology"/>
<dbReference type="InterPro" id="IPR002504">
    <property type="entry name" value="NADK"/>
</dbReference>
<sequence length="515" mass="57236">PSHPRGHRKTASSVDQVPRQTLMKALASVARKHKPESLSLPAMLNGDASAAAQRPASSSSQRLSDALAELAANRNSPLTAIPALQSPCFYHTRFDDNVNIDKVLEEIKNDDYMSHSRLVQTATGVREVSKQLQRRPIRRAVRNVMIVTKARDNELVYLTRELTSWLIRTPRYGSKVGVNVYVDAKLRNSKRFGAASIVDEDPRFESMLRYWSPDLCWSHPEKFDLVLTLGGDGTVLFTSWLFQRIVPPVLSFSLGSLGFLTTFEYEKYKQHLNKIMGDEGMRVNLRMRFTCTVFRDGEEGEQFEVLNELLIDRGPSPYVSNLELYGDNELLTVVQADGCIFSTPTGSTAYSLSAGGSLVHPDLPAILLTPICPHTLSFRPMVLSDTMLLRVAVPRNSRATAYCAFDGKGRVELKHGDYVTISASQYPFPTVMKTGNEWFDSVSRTLQWNTRAATQKGFESGTSTHASSSDNGKDADDNNDEPEWDIDTDSACYASEDGGSISASPLRRQMSLLGF</sequence>
<dbReference type="InterPro" id="IPR017438">
    <property type="entry name" value="ATP-NAD_kinase_N"/>
</dbReference>
<protein>
    <submittedName>
        <fullName evidence="7">ATP-NAD kinase-like domain-containing protein</fullName>
    </submittedName>
</protein>
<evidence type="ECO:0000256" key="4">
    <source>
        <dbReference type="ARBA" id="ARBA00022857"/>
    </source>
</evidence>
<dbReference type="RefSeq" id="XP_046015444.1">
    <property type="nucleotide sequence ID" value="XM_046148980.1"/>
</dbReference>
<feature type="compositionally biased region" description="Acidic residues" evidence="6">
    <location>
        <begin position="477"/>
        <end position="487"/>
    </location>
</feature>
<feature type="region of interest" description="Disordered" evidence="6">
    <location>
        <begin position="454"/>
        <end position="487"/>
    </location>
</feature>
<dbReference type="PANTHER" id="PTHR20275">
    <property type="entry name" value="NAD KINASE"/>
    <property type="match status" value="1"/>
</dbReference>
<dbReference type="Gene3D" id="3.40.50.10330">
    <property type="entry name" value="Probable inorganic polyphosphate/atp-NAD kinase, domain 1"/>
    <property type="match status" value="1"/>
</dbReference>
<evidence type="ECO:0000256" key="1">
    <source>
        <dbReference type="ARBA" id="ARBA00010995"/>
    </source>
</evidence>
<dbReference type="Gene3D" id="2.60.200.30">
    <property type="entry name" value="Probable inorganic polyphosphate/atp-NAD kinase, domain 2"/>
    <property type="match status" value="1"/>
</dbReference>
<keyword evidence="2" id="KW-0808">Transferase</keyword>
<evidence type="ECO:0000256" key="3">
    <source>
        <dbReference type="ARBA" id="ARBA00022777"/>
    </source>
</evidence>
<dbReference type="GeneID" id="70178526"/>
<evidence type="ECO:0000256" key="2">
    <source>
        <dbReference type="ARBA" id="ARBA00022679"/>
    </source>
</evidence>
<dbReference type="AlphaFoldDB" id="A0A9P8YE93"/>
<dbReference type="SUPFAM" id="SSF111331">
    <property type="entry name" value="NAD kinase/diacylglycerol kinase-like"/>
    <property type="match status" value="1"/>
</dbReference>
<dbReference type="InterPro" id="IPR017437">
    <property type="entry name" value="ATP-NAD_kinase_PpnK-typ_C"/>
</dbReference>